<evidence type="ECO:0000313" key="5">
    <source>
        <dbReference type="EMBL" id="CAK8691333.1"/>
    </source>
</evidence>
<dbReference type="SMART" id="SM00369">
    <property type="entry name" value="LRR_TYP"/>
    <property type="match status" value="5"/>
</dbReference>
<dbReference type="Pfam" id="PF23598">
    <property type="entry name" value="LRR_14"/>
    <property type="match status" value="1"/>
</dbReference>
<comment type="caution">
    <text evidence="5">The sequence shown here is derived from an EMBL/GenBank/DDBJ whole genome shotgun (WGS) entry which is preliminary data.</text>
</comment>
<evidence type="ECO:0000256" key="1">
    <source>
        <dbReference type="ARBA" id="ARBA00022614"/>
    </source>
</evidence>
<proteinExistence type="predicted"/>
<keyword evidence="2" id="KW-0677">Repeat</keyword>
<dbReference type="InterPro" id="IPR055414">
    <property type="entry name" value="LRR_R13L4/SHOC2-like"/>
</dbReference>
<feature type="domain" description="Disease resistance R13L4/SHOC-2-like LRR" evidence="4">
    <location>
        <begin position="170"/>
        <end position="245"/>
    </location>
</feature>
<dbReference type="InterPro" id="IPR001611">
    <property type="entry name" value="Leu-rich_rpt"/>
</dbReference>
<evidence type="ECO:0000256" key="2">
    <source>
        <dbReference type="ARBA" id="ARBA00022737"/>
    </source>
</evidence>
<keyword evidence="6" id="KW-1185">Reference proteome</keyword>
<dbReference type="Proteomes" id="UP001642483">
    <property type="component" value="Unassembled WGS sequence"/>
</dbReference>
<keyword evidence="1" id="KW-0433">Leucine-rich repeat</keyword>
<feature type="region of interest" description="Disordered" evidence="3">
    <location>
        <begin position="1"/>
        <end position="26"/>
    </location>
</feature>
<sequence>MSSRPYLHSNGLVPASTHKERNPKPFKTYYQNENQSRIPVPSRNTRNVEAGDTNFKKTVQTEKVKVPVDEDYLYFIGERNSRINTLKKQSPQLNPPVELKGKDKRLTNEKVFMENPAEILRIKYRKNVKITGLELATLSPELFDRRYVESLILSPERKSCLDFKLPYLPSAIGNLVNLRQLILDTNDLHALPDEIEKLRSLEVLILSNNCLSTLPQGITNLKNLKSLHLANNRFLIFPLEICFLTNLGFLDLSDNDVRVIPGEISQLSTTLQTLLLFMNAIEKLPESFSTLTLLSCLWLGENDLTILPEDFGELFRLDWGQHPCSSNIDGNPLVRPPLVICRQGPYEIRKYFHNLKENNKRKSEAKSKNIVILDKENFLL</sequence>
<dbReference type="EMBL" id="CAWYQH010000119">
    <property type="protein sequence ID" value="CAK8691333.1"/>
    <property type="molecule type" value="Genomic_DNA"/>
</dbReference>
<dbReference type="InterPro" id="IPR032675">
    <property type="entry name" value="LRR_dom_sf"/>
</dbReference>
<dbReference type="SUPFAM" id="SSF52058">
    <property type="entry name" value="L domain-like"/>
    <property type="match status" value="1"/>
</dbReference>
<dbReference type="InterPro" id="IPR050216">
    <property type="entry name" value="LRR_domain-containing"/>
</dbReference>
<evidence type="ECO:0000259" key="4">
    <source>
        <dbReference type="Pfam" id="PF23598"/>
    </source>
</evidence>
<name>A0ABP0GIV8_CLALP</name>
<accession>A0ABP0GIV8</accession>
<dbReference type="PROSITE" id="PS51450">
    <property type="entry name" value="LRR"/>
    <property type="match status" value="2"/>
</dbReference>
<dbReference type="Gene3D" id="3.80.10.10">
    <property type="entry name" value="Ribonuclease Inhibitor"/>
    <property type="match status" value="2"/>
</dbReference>
<evidence type="ECO:0000256" key="3">
    <source>
        <dbReference type="SAM" id="MobiDB-lite"/>
    </source>
</evidence>
<organism evidence="5 6">
    <name type="scientific">Clavelina lepadiformis</name>
    <name type="common">Light-bulb sea squirt</name>
    <name type="synonym">Ascidia lepadiformis</name>
    <dbReference type="NCBI Taxonomy" id="159417"/>
    <lineage>
        <taxon>Eukaryota</taxon>
        <taxon>Metazoa</taxon>
        <taxon>Chordata</taxon>
        <taxon>Tunicata</taxon>
        <taxon>Ascidiacea</taxon>
        <taxon>Aplousobranchia</taxon>
        <taxon>Clavelinidae</taxon>
        <taxon>Clavelina</taxon>
    </lineage>
</organism>
<dbReference type="PANTHER" id="PTHR48051">
    <property type="match status" value="1"/>
</dbReference>
<gene>
    <name evidence="5" type="ORF">CVLEPA_LOCUS23900</name>
</gene>
<reference evidence="5 6" key="1">
    <citation type="submission" date="2024-02" db="EMBL/GenBank/DDBJ databases">
        <authorList>
            <person name="Daric V."/>
            <person name="Darras S."/>
        </authorList>
    </citation>
    <scope>NUCLEOTIDE SEQUENCE [LARGE SCALE GENOMIC DNA]</scope>
</reference>
<evidence type="ECO:0000313" key="6">
    <source>
        <dbReference type="Proteomes" id="UP001642483"/>
    </source>
</evidence>
<dbReference type="InterPro" id="IPR003591">
    <property type="entry name" value="Leu-rich_rpt_typical-subtyp"/>
</dbReference>
<protein>
    <recommendedName>
        <fullName evidence="4">Disease resistance R13L4/SHOC-2-like LRR domain-containing protein</fullName>
    </recommendedName>
</protein>
<dbReference type="PANTHER" id="PTHR48051:SF36">
    <property type="entry name" value="CASPASE FAMILY P20 DOMAIN-CONTAINING PROTEIN"/>
    <property type="match status" value="1"/>
</dbReference>